<dbReference type="InterPro" id="IPR011250">
    <property type="entry name" value="OMP/PagP_B-barrel"/>
</dbReference>
<organism evidence="3 4">
    <name type="scientific">Myroides phaeus</name>
    <dbReference type="NCBI Taxonomy" id="702745"/>
    <lineage>
        <taxon>Bacteria</taxon>
        <taxon>Pseudomonadati</taxon>
        <taxon>Bacteroidota</taxon>
        <taxon>Flavobacteriia</taxon>
        <taxon>Flavobacteriales</taxon>
        <taxon>Flavobacteriaceae</taxon>
        <taxon>Myroides</taxon>
    </lineage>
</organism>
<dbReference type="RefSeq" id="WP_090409765.1">
    <property type="nucleotide sequence ID" value="NZ_FNDQ01000019.1"/>
</dbReference>
<keyword evidence="1" id="KW-0732">Signal</keyword>
<dbReference type="InterPro" id="IPR025665">
    <property type="entry name" value="Beta-barrel_OMP_2"/>
</dbReference>
<evidence type="ECO:0000313" key="4">
    <source>
        <dbReference type="Proteomes" id="UP000243588"/>
    </source>
</evidence>
<dbReference type="STRING" id="702745.SAMN05421818_11913"/>
<accession>A0A1G8FT82</accession>
<dbReference type="Gene3D" id="2.40.160.20">
    <property type="match status" value="1"/>
</dbReference>
<evidence type="ECO:0000259" key="2">
    <source>
        <dbReference type="Pfam" id="PF13568"/>
    </source>
</evidence>
<evidence type="ECO:0000256" key="1">
    <source>
        <dbReference type="SAM" id="SignalP"/>
    </source>
</evidence>
<evidence type="ECO:0000313" key="3">
    <source>
        <dbReference type="EMBL" id="SDH85324.1"/>
    </source>
</evidence>
<name>A0A1G8FT82_9FLAO</name>
<feature type="domain" description="Outer membrane protein beta-barrel" evidence="2">
    <location>
        <begin position="20"/>
        <end position="173"/>
    </location>
</feature>
<dbReference type="Pfam" id="PF13568">
    <property type="entry name" value="OMP_b-brl_2"/>
    <property type="match status" value="1"/>
</dbReference>
<dbReference type="SUPFAM" id="SSF56925">
    <property type="entry name" value="OMPA-like"/>
    <property type="match status" value="1"/>
</dbReference>
<dbReference type="AlphaFoldDB" id="A0A1G8FT82"/>
<feature type="signal peptide" evidence="1">
    <location>
        <begin position="1"/>
        <end position="21"/>
    </location>
</feature>
<reference evidence="4" key="1">
    <citation type="submission" date="2016-10" db="EMBL/GenBank/DDBJ databases">
        <authorList>
            <person name="Varghese N."/>
            <person name="Submissions S."/>
        </authorList>
    </citation>
    <scope>NUCLEOTIDE SEQUENCE [LARGE SCALE GENOMIC DNA]</scope>
    <source>
        <strain evidence="4">DSM 23313</strain>
    </source>
</reference>
<keyword evidence="4" id="KW-1185">Reference proteome</keyword>
<protein>
    <submittedName>
        <fullName evidence="3">Outer membrane protein beta-barrel domain-containing protein</fullName>
    </submittedName>
</protein>
<feature type="chain" id="PRO_5017295170" evidence="1">
    <location>
        <begin position="22"/>
        <end position="193"/>
    </location>
</feature>
<gene>
    <name evidence="3" type="ORF">SAMN05421818_11913</name>
</gene>
<sequence length="193" mass="21273">MKNYFYALVAAVSLAGFSVQAQSPSPLHVGIKAGANFTDMSTSLKDYNSKSATGFAVGAMARFDIKKTYLQAELLYSEKNVKFEGASDVTSKMKNLEVPLVIGYKFINLPLLHLRGYAGGVYTNMVGDNFKVKQVGEVFDNFDKNNIGYRVGVGVDVLKFTLDVSYDGGFNNVSKDFKTKPNTWMVSLGYFFL</sequence>
<dbReference type="Proteomes" id="UP000243588">
    <property type="component" value="Unassembled WGS sequence"/>
</dbReference>
<dbReference type="EMBL" id="FNDQ01000019">
    <property type="protein sequence ID" value="SDH85324.1"/>
    <property type="molecule type" value="Genomic_DNA"/>
</dbReference>
<proteinExistence type="predicted"/>